<dbReference type="Proteomes" id="UP001243330">
    <property type="component" value="Unassembled WGS sequence"/>
</dbReference>
<comment type="caution">
    <text evidence="2">The sequence shown here is derived from an EMBL/GenBank/DDBJ whole genome shotgun (WGS) entry which is preliminary data.</text>
</comment>
<evidence type="ECO:0000256" key="1">
    <source>
        <dbReference type="SAM" id="MobiDB-lite"/>
    </source>
</evidence>
<feature type="compositionally biased region" description="Basic and acidic residues" evidence="1">
    <location>
        <begin position="1"/>
        <end position="18"/>
    </location>
</feature>
<keyword evidence="3" id="KW-1185">Reference proteome</keyword>
<dbReference type="AlphaFoldDB" id="A0AAD8ZXE0"/>
<protein>
    <submittedName>
        <fullName evidence="2">Uncharacterized protein</fullName>
    </submittedName>
</protein>
<evidence type="ECO:0000313" key="2">
    <source>
        <dbReference type="EMBL" id="KAK1837357.1"/>
    </source>
</evidence>
<proteinExistence type="predicted"/>
<organism evidence="2 3">
    <name type="scientific">Colletotrichum chrysophilum</name>
    <dbReference type="NCBI Taxonomy" id="1836956"/>
    <lineage>
        <taxon>Eukaryota</taxon>
        <taxon>Fungi</taxon>
        <taxon>Dikarya</taxon>
        <taxon>Ascomycota</taxon>
        <taxon>Pezizomycotina</taxon>
        <taxon>Sordariomycetes</taxon>
        <taxon>Hypocreomycetidae</taxon>
        <taxon>Glomerellales</taxon>
        <taxon>Glomerellaceae</taxon>
        <taxon>Colletotrichum</taxon>
        <taxon>Colletotrichum gloeosporioides species complex</taxon>
    </lineage>
</organism>
<dbReference type="EMBL" id="JAQOWY010001444">
    <property type="protein sequence ID" value="KAK1837357.1"/>
    <property type="molecule type" value="Genomic_DNA"/>
</dbReference>
<gene>
    <name evidence="2" type="ORF">CCHR01_20022</name>
</gene>
<sequence length="106" mass="11563">MSDDGGKHSLTDDHRQSDQDVATPNKHDSYMSLLRLGDAKAASEFVNDQHLLSTPLSKNDYNLIAAAISCGRTLGEGGDFERAEAVQRKVVASHTHFNAEQHDDAL</sequence>
<reference evidence="2" key="1">
    <citation type="submission" date="2023-01" db="EMBL/GenBank/DDBJ databases">
        <title>Colletotrichum chrysophilum M932 genome sequence.</title>
        <authorList>
            <person name="Baroncelli R."/>
        </authorList>
    </citation>
    <scope>NUCLEOTIDE SEQUENCE</scope>
    <source>
        <strain evidence="2">M932</strain>
    </source>
</reference>
<accession>A0AAD8ZXE0</accession>
<evidence type="ECO:0000313" key="3">
    <source>
        <dbReference type="Proteomes" id="UP001243330"/>
    </source>
</evidence>
<name>A0AAD8ZXE0_9PEZI</name>
<feature type="region of interest" description="Disordered" evidence="1">
    <location>
        <begin position="1"/>
        <end position="26"/>
    </location>
</feature>
<feature type="non-terminal residue" evidence="2">
    <location>
        <position position="106"/>
    </location>
</feature>